<evidence type="ECO:0000259" key="8">
    <source>
        <dbReference type="Pfam" id="PF00082"/>
    </source>
</evidence>
<gene>
    <name evidence="9" type="ORF">As57867_005750</name>
</gene>
<dbReference type="GO" id="GO:0004252">
    <property type="term" value="F:serine-type endopeptidase activity"/>
    <property type="evidence" value="ECO:0007669"/>
    <property type="project" value="UniProtKB-EC"/>
</dbReference>
<dbReference type="SUPFAM" id="SSF52743">
    <property type="entry name" value="Subtilisin-like"/>
    <property type="match status" value="1"/>
</dbReference>
<dbReference type="OrthoDB" id="2015864at2759"/>
<comment type="catalytic activity">
    <reaction evidence="4">
        <text>Hydrolysis of proteins with broad specificity for peptide bonds, and a preference for a large uncharged residue in P1. Hydrolyzes peptide amides.</text>
        <dbReference type="EC" id="3.4.21.62"/>
    </reaction>
</comment>
<evidence type="ECO:0000256" key="1">
    <source>
        <dbReference type="ARBA" id="ARBA00011073"/>
    </source>
</evidence>
<evidence type="ECO:0000256" key="2">
    <source>
        <dbReference type="ARBA" id="ARBA00022670"/>
    </source>
</evidence>
<evidence type="ECO:0000256" key="5">
    <source>
        <dbReference type="ARBA" id="ARBA00023619"/>
    </source>
</evidence>
<feature type="non-terminal residue" evidence="9">
    <location>
        <position position="1"/>
    </location>
</feature>
<keyword evidence="3" id="KW-0378">Hydrolase</keyword>
<dbReference type="InterPro" id="IPR036852">
    <property type="entry name" value="Peptidase_S8/S53_dom_sf"/>
</dbReference>
<comment type="similarity">
    <text evidence="1 6">Belongs to the peptidase S8 family.</text>
</comment>
<name>A0A6A4ZEN5_9STRA</name>
<protein>
    <recommendedName>
        <fullName evidence="5">subtilisin</fullName>
        <ecNumber evidence="5">3.4.21.62</ecNumber>
    </recommendedName>
</protein>
<evidence type="ECO:0000256" key="3">
    <source>
        <dbReference type="ARBA" id="ARBA00022825"/>
    </source>
</evidence>
<dbReference type="PANTHER" id="PTHR43806">
    <property type="entry name" value="PEPTIDASE S8"/>
    <property type="match status" value="1"/>
</dbReference>
<dbReference type="AlphaFoldDB" id="A0A6A4ZEN5"/>
<comment type="caution">
    <text evidence="6">Lacks conserved residue(s) required for the propagation of feature annotation.</text>
</comment>
<comment type="caution">
    <text evidence="9">The sequence shown here is derived from an EMBL/GenBank/DDBJ whole genome shotgun (WGS) entry which is preliminary data.</text>
</comment>
<dbReference type="PANTHER" id="PTHR43806:SF67">
    <property type="entry name" value="EGF-LIKE DOMAIN-CONTAINING PROTEIN"/>
    <property type="match status" value="1"/>
</dbReference>
<dbReference type="InterPro" id="IPR050131">
    <property type="entry name" value="Peptidase_S8_subtilisin-like"/>
</dbReference>
<dbReference type="EMBL" id="VJMH01002192">
    <property type="protein sequence ID" value="KAF0709775.1"/>
    <property type="molecule type" value="Genomic_DNA"/>
</dbReference>
<organism evidence="9">
    <name type="scientific">Aphanomyces stellatus</name>
    <dbReference type="NCBI Taxonomy" id="120398"/>
    <lineage>
        <taxon>Eukaryota</taxon>
        <taxon>Sar</taxon>
        <taxon>Stramenopiles</taxon>
        <taxon>Oomycota</taxon>
        <taxon>Saprolegniomycetes</taxon>
        <taxon>Saprolegniales</taxon>
        <taxon>Verrucalvaceae</taxon>
        <taxon>Aphanomyces</taxon>
    </lineage>
</organism>
<evidence type="ECO:0000313" key="9">
    <source>
        <dbReference type="EMBL" id="KAF0709775.1"/>
    </source>
</evidence>
<dbReference type="Gene3D" id="3.40.50.200">
    <property type="entry name" value="Peptidase S8/S53 domain"/>
    <property type="match status" value="1"/>
</dbReference>
<keyword evidence="2" id="KW-0645">Protease</keyword>
<keyword evidence="3" id="KW-0720">Serine protease</keyword>
<reference evidence="9" key="1">
    <citation type="submission" date="2019-06" db="EMBL/GenBank/DDBJ databases">
        <title>Genomics analysis of Aphanomyces spp. identifies a new class of oomycete effector associated with host adaptation.</title>
        <authorList>
            <person name="Gaulin E."/>
        </authorList>
    </citation>
    <scope>NUCLEOTIDE SEQUENCE</scope>
    <source>
        <strain evidence="9">CBS 578.67</strain>
    </source>
</reference>
<dbReference type="Pfam" id="PF00082">
    <property type="entry name" value="Peptidase_S8"/>
    <property type="match status" value="1"/>
</dbReference>
<evidence type="ECO:0000256" key="7">
    <source>
        <dbReference type="SAM" id="MobiDB-lite"/>
    </source>
</evidence>
<feature type="region of interest" description="Disordered" evidence="7">
    <location>
        <begin position="94"/>
        <end position="134"/>
    </location>
</feature>
<dbReference type="GO" id="GO:0006508">
    <property type="term" value="P:proteolysis"/>
    <property type="evidence" value="ECO:0007669"/>
    <property type="project" value="UniProtKB-KW"/>
</dbReference>
<accession>A0A6A4ZEN5</accession>
<proteinExistence type="inferred from homology"/>
<evidence type="ECO:0000256" key="6">
    <source>
        <dbReference type="PROSITE-ProRule" id="PRU01240"/>
    </source>
</evidence>
<sequence length="134" mass="13524">PEAALTGCAQFVLCPTDTNGQNPKCELHAHVINNSWGSNDGASTFYADQIKAWRAAGIIPVFANGNAGPNCATVGTPGGSASVIGVGATASNDGLASFSSRGPTPDKRTKPDVSASGTPLVNLMATHRTSGQAR</sequence>
<dbReference type="EC" id="3.4.21.62" evidence="5"/>
<evidence type="ECO:0000256" key="4">
    <source>
        <dbReference type="ARBA" id="ARBA00023529"/>
    </source>
</evidence>
<feature type="domain" description="Peptidase S8/S53" evidence="8">
    <location>
        <begin position="27"/>
        <end position="119"/>
    </location>
</feature>
<dbReference type="InterPro" id="IPR000209">
    <property type="entry name" value="Peptidase_S8/S53_dom"/>
</dbReference>
<dbReference type="PROSITE" id="PS51892">
    <property type="entry name" value="SUBTILASE"/>
    <property type="match status" value="1"/>
</dbReference>